<keyword evidence="3" id="KW-1185">Reference proteome</keyword>
<evidence type="ECO:0000256" key="1">
    <source>
        <dbReference type="SAM" id="MobiDB-lite"/>
    </source>
</evidence>
<accession>A0A5B7GEY6</accession>
<gene>
    <name evidence="2" type="ORF">E2C01_052557</name>
</gene>
<reference evidence="2 3" key="1">
    <citation type="submission" date="2019-05" db="EMBL/GenBank/DDBJ databases">
        <title>Another draft genome of Portunus trituberculatus and its Hox gene families provides insights of decapod evolution.</title>
        <authorList>
            <person name="Jeong J.-H."/>
            <person name="Song I."/>
            <person name="Kim S."/>
            <person name="Choi T."/>
            <person name="Kim D."/>
            <person name="Ryu S."/>
            <person name="Kim W."/>
        </authorList>
    </citation>
    <scope>NUCLEOTIDE SEQUENCE [LARGE SCALE GENOMIC DNA]</scope>
    <source>
        <tissue evidence="2">Muscle</tissue>
    </source>
</reference>
<evidence type="ECO:0000313" key="2">
    <source>
        <dbReference type="EMBL" id="MPC58551.1"/>
    </source>
</evidence>
<dbReference type="AlphaFoldDB" id="A0A5B7GEY6"/>
<dbReference type="Proteomes" id="UP000324222">
    <property type="component" value="Unassembled WGS sequence"/>
</dbReference>
<name>A0A5B7GEY6_PORTR</name>
<proteinExistence type="predicted"/>
<protein>
    <submittedName>
        <fullName evidence="2">Uncharacterized protein</fullName>
    </submittedName>
</protein>
<feature type="region of interest" description="Disordered" evidence="1">
    <location>
        <begin position="1"/>
        <end position="143"/>
    </location>
</feature>
<feature type="compositionally biased region" description="Low complexity" evidence="1">
    <location>
        <begin position="108"/>
        <end position="119"/>
    </location>
</feature>
<evidence type="ECO:0000313" key="3">
    <source>
        <dbReference type="Proteomes" id="UP000324222"/>
    </source>
</evidence>
<comment type="caution">
    <text evidence="2">The sequence shown here is derived from an EMBL/GenBank/DDBJ whole genome shotgun (WGS) entry which is preliminary data.</text>
</comment>
<organism evidence="2 3">
    <name type="scientific">Portunus trituberculatus</name>
    <name type="common">Swimming crab</name>
    <name type="synonym">Neptunus trituberculatus</name>
    <dbReference type="NCBI Taxonomy" id="210409"/>
    <lineage>
        <taxon>Eukaryota</taxon>
        <taxon>Metazoa</taxon>
        <taxon>Ecdysozoa</taxon>
        <taxon>Arthropoda</taxon>
        <taxon>Crustacea</taxon>
        <taxon>Multicrustacea</taxon>
        <taxon>Malacostraca</taxon>
        <taxon>Eumalacostraca</taxon>
        <taxon>Eucarida</taxon>
        <taxon>Decapoda</taxon>
        <taxon>Pleocyemata</taxon>
        <taxon>Brachyura</taxon>
        <taxon>Eubrachyura</taxon>
        <taxon>Portunoidea</taxon>
        <taxon>Portunidae</taxon>
        <taxon>Portuninae</taxon>
        <taxon>Portunus</taxon>
    </lineage>
</organism>
<sequence>MVTRYRQRKGCPIFSCNGKRVGSPEFPQKDQAVPIPEAGKETGPISEAGQVEASPRQEEAGLAEAGQVGPNRGLEAVPAEAEQVRSSPGQEAGQAEAGQVGTSPGQEAGLAKAGLDGLGQWVSAPNPEEREEEVRPGSCPTGL</sequence>
<dbReference type="EMBL" id="VSRR010015782">
    <property type="protein sequence ID" value="MPC58551.1"/>
    <property type="molecule type" value="Genomic_DNA"/>
</dbReference>